<reference evidence="2 3" key="1">
    <citation type="submission" date="2019-08" db="EMBL/GenBank/DDBJ databases">
        <title>Sphingorhabdus soil sp. nov., isolated from arctic soil.</title>
        <authorList>
            <person name="Liu Y."/>
        </authorList>
    </citation>
    <scope>NUCLEOTIDE SEQUENCE [LARGE SCALE GENOMIC DNA]</scope>
    <source>
        <strain evidence="2 3">D-2Q-5-6</strain>
    </source>
</reference>
<dbReference type="Proteomes" id="UP000321129">
    <property type="component" value="Unassembled WGS sequence"/>
</dbReference>
<evidence type="ECO:0000313" key="3">
    <source>
        <dbReference type="Proteomes" id="UP000321129"/>
    </source>
</evidence>
<dbReference type="EMBL" id="VOPY01000001">
    <property type="protein sequence ID" value="TXC73512.1"/>
    <property type="molecule type" value="Genomic_DNA"/>
</dbReference>
<feature type="region of interest" description="Disordered" evidence="1">
    <location>
        <begin position="59"/>
        <end position="98"/>
    </location>
</feature>
<sequence>MAIAAPALAQGKGHGGDKDHGEKGHGASMRAQAHGPAGKGARKSVEKAVKVDAKAYRKDAKDYRKAVEKRAKDYRKREDVRSSRDDDAGRYAARRMDAPHRDDARRFMASHMIIEGCPPGLAKKHNGCMAPGQAKKMYQRQDRYAPLFASIPTRYRDYRDGYSYNDGYLYRTQGNSIVSWLPVLGGALGVGQVFPSNYAAQSMPTYYNAYYGQNENYDYRYADRAIFAVDPKTQAIQSIAALLTGDDWTVGQQAPSGYGVYNVPLAYRDRYYDTPDASYRYADGQVYRIDPTTQLIKAAISLLI</sequence>
<accession>A0A5C6UKC4</accession>
<organism evidence="2 3">
    <name type="scientific">Flavisphingopyxis soli</name>
    <dbReference type="NCBI Taxonomy" id="2601267"/>
    <lineage>
        <taxon>Bacteria</taxon>
        <taxon>Pseudomonadati</taxon>
        <taxon>Pseudomonadota</taxon>
        <taxon>Alphaproteobacteria</taxon>
        <taxon>Sphingomonadales</taxon>
        <taxon>Sphingopyxidaceae</taxon>
        <taxon>Flavisphingopyxis</taxon>
    </lineage>
</organism>
<keyword evidence="3" id="KW-1185">Reference proteome</keyword>
<dbReference type="OrthoDB" id="7408224at2"/>
<dbReference type="AlphaFoldDB" id="A0A5C6UKC4"/>
<proteinExistence type="predicted"/>
<comment type="caution">
    <text evidence="2">The sequence shown here is derived from an EMBL/GenBank/DDBJ whole genome shotgun (WGS) entry which is preliminary data.</text>
</comment>
<evidence type="ECO:0000313" key="2">
    <source>
        <dbReference type="EMBL" id="TXC73512.1"/>
    </source>
</evidence>
<feature type="region of interest" description="Disordered" evidence="1">
    <location>
        <begin position="1"/>
        <end position="47"/>
    </location>
</feature>
<gene>
    <name evidence="2" type="ORF">FSZ31_01810</name>
</gene>
<name>A0A5C6UKC4_9SPHN</name>
<dbReference type="RefSeq" id="WP_147121349.1">
    <property type="nucleotide sequence ID" value="NZ_VOPY01000001.1"/>
</dbReference>
<protein>
    <submittedName>
        <fullName evidence="2">Uncharacterized protein</fullName>
    </submittedName>
</protein>
<evidence type="ECO:0000256" key="1">
    <source>
        <dbReference type="SAM" id="MobiDB-lite"/>
    </source>
</evidence>
<feature type="compositionally biased region" description="Basic and acidic residues" evidence="1">
    <location>
        <begin position="14"/>
        <end position="25"/>
    </location>
</feature>